<feature type="transmembrane region" description="Helical" evidence="5">
    <location>
        <begin position="277"/>
        <end position="306"/>
    </location>
</feature>
<evidence type="ECO:0000256" key="2">
    <source>
        <dbReference type="ARBA" id="ARBA00022692"/>
    </source>
</evidence>
<dbReference type="PANTHER" id="PTHR37422:SF13">
    <property type="entry name" value="LIPOPOLYSACCHARIDE BIOSYNTHESIS PROTEIN PA4999-RELATED"/>
    <property type="match status" value="1"/>
</dbReference>
<evidence type="ECO:0000256" key="4">
    <source>
        <dbReference type="ARBA" id="ARBA00023136"/>
    </source>
</evidence>
<dbReference type="InterPro" id="IPR007016">
    <property type="entry name" value="O-antigen_ligase-rel_domated"/>
</dbReference>
<comment type="subcellular location">
    <subcellularLocation>
        <location evidence="1">Membrane</location>
        <topology evidence="1">Multi-pass membrane protein</topology>
    </subcellularLocation>
</comment>
<feature type="transmembrane region" description="Helical" evidence="5">
    <location>
        <begin position="156"/>
        <end position="174"/>
    </location>
</feature>
<keyword evidence="8" id="KW-1185">Reference proteome</keyword>
<dbReference type="EMBL" id="MBTF01000004">
    <property type="protein sequence ID" value="OOQ60764.1"/>
    <property type="molecule type" value="Genomic_DNA"/>
</dbReference>
<dbReference type="PANTHER" id="PTHR37422">
    <property type="entry name" value="TEICHURONIC ACID BIOSYNTHESIS PROTEIN TUAE"/>
    <property type="match status" value="1"/>
</dbReference>
<proteinExistence type="predicted"/>
<reference evidence="7 8" key="1">
    <citation type="submission" date="2016-07" db="EMBL/GenBank/DDBJ databases">
        <title>Genomic analysis of zinc-resistant bacterium Mucilaginibacter pedocola TBZ30.</title>
        <authorList>
            <person name="Huang J."/>
            <person name="Tang J."/>
        </authorList>
    </citation>
    <scope>NUCLEOTIDE SEQUENCE [LARGE SCALE GENOMIC DNA]</scope>
    <source>
        <strain evidence="7 8">TBZ30</strain>
    </source>
</reference>
<feature type="transmembrane region" description="Helical" evidence="5">
    <location>
        <begin position="402"/>
        <end position="425"/>
    </location>
</feature>
<keyword evidence="3 5" id="KW-1133">Transmembrane helix</keyword>
<feature type="transmembrane region" description="Helical" evidence="5">
    <location>
        <begin position="186"/>
        <end position="203"/>
    </location>
</feature>
<feature type="domain" description="O-antigen ligase-related" evidence="6">
    <location>
        <begin position="280"/>
        <end position="415"/>
    </location>
</feature>
<keyword evidence="4 5" id="KW-0472">Membrane</keyword>
<evidence type="ECO:0000313" key="8">
    <source>
        <dbReference type="Proteomes" id="UP000189739"/>
    </source>
</evidence>
<dbReference type="GO" id="GO:0016020">
    <property type="term" value="C:membrane"/>
    <property type="evidence" value="ECO:0007669"/>
    <property type="project" value="UniProtKB-SubCell"/>
</dbReference>
<name>A0A1S9PII4_9SPHI</name>
<evidence type="ECO:0000256" key="3">
    <source>
        <dbReference type="ARBA" id="ARBA00022989"/>
    </source>
</evidence>
<dbReference type="InterPro" id="IPR051533">
    <property type="entry name" value="WaaL-like"/>
</dbReference>
<dbReference type="STRING" id="1792845.BC343_22560"/>
<feature type="transmembrane region" description="Helical" evidence="5">
    <location>
        <begin position="74"/>
        <end position="91"/>
    </location>
</feature>
<gene>
    <name evidence="7" type="ORF">BC343_22560</name>
</gene>
<feature type="transmembrane region" description="Helical" evidence="5">
    <location>
        <begin position="21"/>
        <end position="43"/>
    </location>
</feature>
<dbReference type="AlphaFoldDB" id="A0A1S9PII4"/>
<dbReference type="RefSeq" id="WP_078347066.1">
    <property type="nucleotide sequence ID" value="NZ_MBTF01000004.1"/>
</dbReference>
<feature type="transmembrane region" description="Helical" evidence="5">
    <location>
        <begin position="312"/>
        <end position="331"/>
    </location>
</feature>
<dbReference type="Pfam" id="PF04932">
    <property type="entry name" value="Wzy_C"/>
    <property type="match status" value="1"/>
</dbReference>
<feature type="transmembrane region" description="Helical" evidence="5">
    <location>
        <begin position="246"/>
        <end position="265"/>
    </location>
</feature>
<feature type="transmembrane region" description="Helical" evidence="5">
    <location>
        <begin position="468"/>
        <end position="485"/>
    </location>
</feature>
<feature type="transmembrane region" description="Helical" evidence="5">
    <location>
        <begin position="127"/>
        <end position="144"/>
    </location>
</feature>
<dbReference type="OrthoDB" id="783093at2"/>
<dbReference type="Proteomes" id="UP000189739">
    <property type="component" value="Unassembled WGS sequence"/>
</dbReference>
<organism evidence="7 8">
    <name type="scientific">Mucilaginibacter pedocola</name>
    <dbReference type="NCBI Taxonomy" id="1792845"/>
    <lineage>
        <taxon>Bacteria</taxon>
        <taxon>Pseudomonadati</taxon>
        <taxon>Bacteroidota</taxon>
        <taxon>Sphingobacteriia</taxon>
        <taxon>Sphingobacteriales</taxon>
        <taxon>Sphingobacteriaceae</taxon>
        <taxon>Mucilaginibacter</taxon>
    </lineage>
</organism>
<feature type="transmembrane region" description="Helical" evidence="5">
    <location>
        <begin position="97"/>
        <end position="115"/>
    </location>
</feature>
<keyword evidence="2 5" id="KW-0812">Transmembrane</keyword>
<sequence length="501" mass="56340">MLENQVQNNGLMGTLRNKLKLGNITTNTLIVMLLPVAVIIPVLVAKLGVMGIAAVFVIALGIPILFGIIAYPKFGIAAFMVTAFMLNYVSEPLPPDAPTGILLDVITYLLIFGFFVKKKFDGNWDYFKNPITYLIITWLGYNFLEAVNPASPSILAWVYTVRTVGFIMLMYFVFLYQINDIKYIRFLFKLWLGLCLFAAASGFQQENFGLMEFERKWYYSDPLRLSFLYINGHLRKVAIFPDPVTFSYNMVVAVAMCICFLMLKISTGKKIFLICIIPFYILTMLYSGTRGAYVLLPAALALLAILKFNKQILMAVLAAGFMLVIVVFMPTSNPTIKRFQSAFNPSADASFNVRAENQRRIKPYILSHPIGGGLGSVGIWGRRFAPNSMLAKFPPDSGFVRVAVEMGWIGLLLFCTLLFVILYTGINHYFLIKNPELKVYCLAMVLTIFIYNIGNYPQQALVQYPSNILFYMASALLNVTLRLDIAERKAQGDKSVEKLIA</sequence>
<evidence type="ECO:0000256" key="1">
    <source>
        <dbReference type="ARBA" id="ARBA00004141"/>
    </source>
</evidence>
<feature type="transmembrane region" description="Helical" evidence="5">
    <location>
        <begin position="437"/>
        <end position="456"/>
    </location>
</feature>
<comment type="caution">
    <text evidence="7">The sequence shown here is derived from an EMBL/GenBank/DDBJ whole genome shotgun (WGS) entry which is preliminary data.</text>
</comment>
<protein>
    <recommendedName>
        <fullName evidence="6">O-antigen ligase-related domain-containing protein</fullName>
    </recommendedName>
</protein>
<evidence type="ECO:0000259" key="6">
    <source>
        <dbReference type="Pfam" id="PF04932"/>
    </source>
</evidence>
<accession>A0A1S9PII4</accession>
<feature type="transmembrane region" description="Helical" evidence="5">
    <location>
        <begin position="49"/>
        <end position="69"/>
    </location>
</feature>
<feature type="transmembrane region" description="Helical" evidence="5">
    <location>
        <begin position="364"/>
        <end position="382"/>
    </location>
</feature>
<evidence type="ECO:0000256" key="5">
    <source>
        <dbReference type="SAM" id="Phobius"/>
    </source>
</evidence>
<evidence type="ECO:0000313" key="7">
    <source>
        <dbReference type="EMBL" id="OOQ60764.1"/>
    </source>
</evidence>